<accession>A0A0A9EMJ9</accession>
<dbReference type="AlphaFoldDB" id="A0A0A9EMJ9"/>
<protein>
    <submittedName>
        <fullName evidence="2">Uncharacterized protein</fullName>
    </submittedName>
</protein>
<proteinExistence type="predicted"/>
<name>A0A0A9EMJ9_ARUDO</name>
<reference evidence="2" key="1">
    <citation type="submission" date="2014-09" db="EMBL/GenBank/DDBJ databases">
        <authorList>
            <person name="Magalhaes I.L.F."/>
            <person name="Oliveira U."/>
            <person name="Santos F.R."/>
            <person name="Vidigal T.H.D.A."/>
            <person name="Brescovit A.D."/>
            <person name="Santos A.J."/>
        </authorList>
    </citation>
    <scope>NUCLEOTIDE SEQUENCE</scope>
    <source>
        <tissue evidence="2">Shoot tissue taken approximately 20 cm above the soil surface</tissue>
    </source>
</reference>
<organism evidence="2">
    <name type="scientific">Arundo donax</name>
    <name type="common">Giant reed</name>
    <name type="synonym">Donax arundinaceus</name>
    <dbReference type="NCBI Taxonomy" id="35708"/>
    <lineage>
        <taxon>Eukaryota</taxon>
        <taxon>Viridiplantae</taxon>
        <taxon>Streptophyta</taxon>
        <taxon>Embryophyta</taxon>
        <taxon>Tracheophyta</taxon>
        <taxon>Spermatophyta</taxon>
        <taxon>Magnoliopsida</taxon>
        <taxon>Liliopsida</taxon>
        <taxon>Poales</taxon>
        <taxon>Poaceae</taxon>
        <taxon>PACMAD clade</taxon>
        <taxon>Arundinoideae</taxon>
        <taxon>Arundineae</taxon>
        <taxon>Arundo</taxon>
    </lineage>
</organism>
<dbReference type="EMBL" id="GBRH01197682">
    <property type="protein sequence ID" value="JAE00214.1"/>
    <property type="molecule type" value="Transcribed_RNA"/>
</dbReference>
<evidence type="ECO:0000256" key="1">
    <source>
        <dbReference type="SAM" id="MobiDB-lite"/>
    </source>
</evidence>
<feature type="region of interest" description="Disordered" evidence="1">
    <location>
        <begin position="1"/>
        <end position="20"/>
    </location>
</feature>
<reference evidence="2" key="2">
    <citation type="journal article" date="2015" name="Data Brief">
        <title>Shoot transcriptome of the giant reed, Arundo donax.</title>
        <authorList>
            <person name="Barrero R.A."/>
            <person name="Guerrero F.D."/>
            <person name="Moolhuijzen P."/>
            <person name="Goolsby J.A."/>
            <person name="Tidwell J."/>
            <person name="Bellgard S.E."/>
            <person name="Bellgard M.I."/>
        </authorList>
    </citation>
    <scope>NUCLEOTIDE SEQUENCE</scope>
    <source>
        <tissue evidence="2">Shoot tissue taken approximately 20 cm above the soil surface</tissue>
    </source>
</reference>
<sequence>MYGSVGSAPRCSPATTLERV</sequence>
<evidence type="ECO:0000313" key="2">
    <source>
        <dbReference type="EMBL" id="JAE00214.1"/>
    </source>
</evidence>